<keyword evidence="12" id="KW-1185">Reference proteome</keyword>
<dbReference type="SUPFAM" id="SSF90123">
    <property type="entry name" value="ABC transporter transmembrane region"/>
    <property type="match status" value="1"/>
</dbReference>
<protein>
    <recommendedName>
        <fullName evidence="13">ABC transporter B family member 29, chloroplastic</fullName>
    </recommendedName>
</protein>
<keyword evidence="2" id="KW-0813">Transport</keyword>
<dbReference type="PROSITE" id="PS50893">
    <property type="entry name" value="ABC_TRANSPORTER_2"/>
    <property type="match status" value="1"/>
</dbReference>
<evidence type="ECO:0008006" key="13">
    <source>
        <dbReference type="Google" id="ProtNLM"/>
    </source>
</evidence>
<sequence>MTFLLRPTPPCLLLPPPQFHRRSSPLFLKFPIQPSPRPLISGKPSFFLIRANTTVDSLKPFENVKPYLKSESRTILSGWVCSLVSVVSLSQIIPRIGSFTSNLNANAASPMKLRNAALVLAALFLARVVAGYLQQAFLWEAALNSVYKIRVFAYQRVLERELEFFEGGNGISSGDIAYRITAEASEVSDTIYALLNTVVPSAFQISAMATHMLVASPVLTLVSAMVIPSVALVIAYLGDRLRKISRKAQIASAALSAYLNEVLPAILFVKANNAEVLESVRFQRFARADLTEHFKKKKMKSLIPQIVQVIYLGSLSVFCVGAMTLSGSSLSSGAIVSFMTSLAFLIEPVQDLGKAYNELKQGEPAIERLFDLTSLKSKVVERADAVRLEKVAGEVKLCDISFKYGEEMVPVLDGLNLHIKAGETIALVGPSGGGKTTLIKLLLRLYEPSSGSIFIDKNDIKDIKLDSLRQHVGLVSQDITLFTGTVAENIGYRDLTTGIDMKRVELAAKTANADEFIKNLPEGYNTGIGPRGSSLSGGQKQRLAIARALYQNSSILILDEATSALDSMSELLVRQALERVMEDHTVIVIAHRLETVMMAQRVFLLDKGKLKELSRSSLLNTHNDSLSSAGLVI</sequence>
<evidence type="ECO:0000256" key="3">
    <source>
        <dbReference type="ARBA" id="ARBA00022692"/>
    </source>
</evidence>
<dbReference type="FunFam" id="3.40.50.300:FF:001371">
    <property type="entry name" value="ABC transporter ATP-binding protein"/>
    <property type="match status" value="1"/>
</dbReference>
<feature type="domain" description="ABC transmembrane type-1" evidence="10">
    <location>
        <begin position="80"/>
        <end position="361"/>
    </location>
</feature>
<dbReference type="PROSITE" id="PS50929">
    <property type="entry name" value="ABC_TM1F"/>
    <property type="match status" value="1"/>
</dbReference>
<dbReference type="FunFam" id="1.20.1560.10:FF:000096">
    <property type="entry name" value="ABC transporter related"/>
    <property type="match status" value="1"/>
</dbReference>
<evidence type="ECO:0000256" key="2">
    <source>
        <dbReference type="ARBA" id="ARBA00022448"/>
    </source>
</evidence>
<keyword evidence="7 8" id="KW-0472">Membrane</keyword>
<dbReference type="GO" id="GO:0140359">
    <property type="term" value="F:ABC-type transporter activity"/>
    <property type="evidence" value="ECO:0007669"/>
    <property type="project" value="InterPro"/>
</dbReference>
<feature type="transmembrane region" description="Helical" evidence="8">
    <location>
        <begin position="115"/>
        <end position="133"/>
    </location>
</feature>
<dbReference type="InterPro" id="IPR027417">
    <property type="entry name" value="P-loop_NTPase"/>
</dbReference>
<dbReference type="OMA" id="PLMNIIG"/>
<evidence type="ECO:0000256" key="4">
    <source>
        <dbReference type="ARBA" id="ARBA00022741"/>
    </source>
</evidence>
<feature type="domain" description="ABC transporter" evidence="9">
    <location>
        <begin position="395"/>
        <end position="632"/>
    </location>
</feature>
<evidence type="ECO:0000313" key="11">
    <source>
        <dbReference type="EMBL" id="KFK24852.1"/>
    </source>
</evidence>
<dbReference type="PANTHER" id="PTHR24221">
    <property type="entry name" value="ATP-BINDING CASSETTE SUB-FAMILY B"/>
    <property type="match status" value="1"/>
</dbReference>
<dbReference type="Proteomes" id="UP000029120">
    <property type="component" value="Chromosome 8"/>
</dbReference>
<dbReference type="Gene3D" id="3.40.50.300">
    <property type="entry name" value="P-loop containing nucleotide triphosphate hydrolases"/>
    <property type="match status" value="1"/>
</dbReference>
<dbReference type="EMBL" id="CM002876">
    <property type="protein sequence ID" value="KFK24852.1"/>
    <property type="molecule type" value="Genomic_DNA"/>
</dbReference>
<dbReference type="Pfam" id="PF00664">
    <property type="entry name" value="ABC_membrane"/>
    <property type="match status" value="1"/>
</dbReference>
<dbReference type="PROSITE" id="PS00211">
    <property type="entry name" value="ABC_TRANSPORTER_1"/>
    <property type="match status" value="1"/>
</dbReference>
<dbReference type="PANTHER" id="PTHR24221:SF630">
    <property type="entry name" value="ABC TRANSPORTER B FAMILY MEMBER 29, CHLOROPLASTIC"/>
    <property type="match status" value="1"/>
</dbReference>
<dbReference type="InterPro" id="IPR003593">
    <property type="entry name" value="AAA+_ATPase"/>
</dbReference>
<evidence type="ECO:0000259" key="9">
    <source>
        <dbReference type="PROSITE" id="PS50893"/>
    </source>
</evidence>
<evidence type="ECO:0000256" key="7">
    <source>
        <dbReference type="ARBA" id="ARBA00023136"/>
    </source>
</evidence>
<dbReference type="SUPFAM" id="SSF52540">
    <property type="entry name" value="P-loop containing nucleoside triphosphate hydrolases"/>
    <property type="match status" value="1"/>
</dbReference>
<dbReference type="InterPro" id="IPR003439">
    <property type="entry name" value="ABC_transporter-like_ATP-bd"/>
</dbReference>
<dbReference type="Gene3D" id="1.20.1560.10">
    <property type="entry name" value="ABC transporter type 1, transmembrane domain"/>
    <property type="match status" value="1"/>
</dbReference>
<feature type="transmembrane region" description="Helical" evidence="8">
    <location>
        <begin position="302"/>
        <end position="323"/>
    </location>
</feature>
<evidence type="ECO:0000313" key="12">
    <source>
        <dbReference type="Proteomes" id="UP000029120"/>
    </source>
</evidence>
<dbReference type="InterPro" id="IPR011527">
    <property type="entry name" value="ABC1_TM_dom"/>
</dbReference>
<dbReference type="InterPro" id="IPR039421">
    <property type="entry name" value="Type_1_exporter"/>
</dbReference>
<dbReference type="InterPro" id="IPR036640">
    <property type="entry name" value="ABC1_TM_sf"/>
</dbReference>
<dbReference type="eggNOG" id="KOG0058">
    <property type="taxonomic scope" value="Eukaryota"/>
</dbReference>
<proteinExistence type="predicted"/>
<dbReference type="CDD" id="cd07346">
    <property type="entry name" value="ABC_6TM_exporters"/>
    <property type="match status" value="1"/>
</dbReference>
<organism evidence="11 12">
    <name type="scientific">Arabis alpina</name>
    <name type="common">Alpine rock-cress</name>
    <dbReference type="NCBI Taxonomy" id="50452"/>
    <lineage>
        <taxon>Eukaryota</taxon>
        <taxon>Viridiplantae</taxon>
        <taxon>Streptophyta</taxon>
        <taxon>Embryophyta</taxon>
        <taxon>Tracheophyta</taxon>
        <taxon>Spermatophyta</taxon>
        <taxon>Magnoliopsida</taxon>
        <taxon>eudicotyledons</taxon>
        <taxon>Gunneridae</taxon>
        <taxon>Pentapetalae</taxon>
        <taxon>rosids</taxon>
        <taxon>malvids</taxon>
        <taxon>Brassicales</taxon>
        <taxon>Brassicaceae</taxon>
        <taxon>Arabideae</taxon>
        <taxon>Arabis</taxon>
    </lineage>
</organism>
<accession>A0A087G4Q0</accession>
<keyword evidence="5" id="KW-0067">ATP-binding</keyword>
<reference evidence="12" key="1">
    <citation type="journal article" date="2015" name="Nat. Plants">
        <title>Genome expansion of Arabis alpina linked with retrotransposition and reduced symmetric DNA methylation.</title>
        <authorList>
            <person name="Willing E.M."/>
            <person name="Rawat V."/>
            <person name="Mandakova T."/>
            <person name="Maumus F."/>
            <person name="James G.V."/>
            <person name="Nordstroem K.J."/>
            <person name="Becker C."/>
            <person name="Warthmann N."/>
            <person name="Chica C."/>
            <person name="Szarzynska B."/>
            <person name="Zytnicki M."/>
            <person name="Albani M.C."/>
            <person name="Kiefer C."/>
            <person name="Bergonzi S."/>
            <person name="Castaings L."/>
            <person name="Mateos J.L."/>
            <person name="Berns M.C."/>
            <person name="Bujdoso N."/>
            <person name="Piofczyk T."/>
            <person name="de Lorenzo L."/>
            <person name="Barrero-Sicilia C."/>
            <person name="Mateos I."/>
            <person name="Piednoel M."/>
            <person name="Hagmann J."/>
            <person name="Chen-Min-Tao R."/>
            <person name="Iglesias-Fernandez R."/>
            <person name="Schuster S.C."/>
            <person name="Alonso-Blanco C."/>
            <person name="Roudier F."/>
            <person name="Carbonero P."/>
            <person name="Paz-Ares J."/>
            <person name="Davis S.J."/>
            <person name="Pecinka A."/>
            <person name="Quesneville H."/>
            <person name="Colot V."/>
            <person name="Lysak M.A."/>
            <person name="Weigel D."/>
            <person name="Coupland G."/>
            <person name="Schneeberger K."/>
        </authorList>
    </citation>
    <scope>NUCLEOTIDE SEQUENCE [LARGE SCALE GENOMIC DNA]</scope>
    <source>
        <strain evidence="12">cv. Pajares</strain>
    </source>
</reference>
<keyword evidence="4" id="KW-0547">Nucleotide-binding</keyword>
<dbReference type="InterPro" id="IPR017871">
    <property type="entry name" value="ABC_transporter-like_CS"/>
</dbReference>
<dbReference type="SMART" id="SM00382">
    <property type="entry name" value="AAA"/>
    <property type="match status" value="1"/>
</dbReference>
<gene>
    <name evidence="11" type="ordered locus">AALP_Aa8g033000</name>
</gene>
<evidence type="ECO:0000256" key="6">
    <source>
        <dbReference type="ARBA" id="ARBA00022989"/>
    </source>
</evidence>
<dbReference type="Gramene" id="KFK24852">
    <property type="protein sequence ID" value="KFK24852"/>
    <property type="gene ID" value="AALP_AA8G033000"/>
</dbReference>
<dbReference type="GO" id="GO:0016020">
    <property type="term" value="C:membrane"/>
    <property type="evidence" value="ECO:0007669"/>
    <property type="project" value="UniProtKB-SubCell"/>
</dbReference>
<evidence type="ECO:0000256" key="1">
    <source>
        <dbReference type="ARBA" id="ARBA00004141"/>
    </source>
</evidence>
<evidence type="ECO:0000259" key="10">
    <source>
        <dbReference type="PROSITE" id="PS50929"/>
    </source>
</evidence>
<keyword evidence="3 8" id="KW-0812">Transmembrane</keyword>
<dbReference type="AlphaFoldDB" id="A0A087G4Q0"/>
<evidence type="ECO:0000256" key="5">
    <source>
        <dbReference type="ARBA" id="ARBA00022840"/>
    </source>
</evidence>
<name>A0A087G4Q0_ARAAL</name>
<evidence type="ECO:0000256" key="8">
    <source>
        <dbReference type="SAM" id="Phobius"/>
    </source>
</evidence>
<keyword evidence="6 8" id="KW-1133">Transmembrane helix</keyword>
<dbReference type="Pfam" id="PF00005">
    <property type="entry name" value="ABC_tran"/>
    <property type="match status" value="1"/>
</dbReference>
<comment type="subcellular location">
    <subcellularLocation>
        <location evidence="1">Membrane</location>
        <topology evidence="1">Multi-pass membrane protein</topology>
    </subcellularLocation>
</comment>
<dbReference type="GO" id="GO:0005524">
    <property type="term" value="F:ATP binding"/>
    <property type="evidence" value="ECO:0007669"/>
    <property type="project" value="UniProtKB-KW"/>
</dbReference>
<dbReference type="OrthoDB" id="6500128at2759"/>
<dbReference type="GO" id="GO:0016887">
    <property type="term" value="F:ATP hydrolysis activity"/>
    <property type="evidence" value="ECO:0007669"/>
    <property type="project" value="InterPro"/>
</dbReference>
<feature type="transmembrane region" description="Helical" evidence="8">
    <location>
        <begin position="218"/>
        <end position="237"/>
    </location>
</feature>